<evidence type="ECO:0000256" key="5">
    <source>
        <dbReference type="ARBA" id="ARBA00011245"/>
    </source>
</evidence>
<comment type="subcellular location">
    <subcellularLocation>
        <location evidence="3">Periplasm</location>
    </subcellularLocation>
</comment>
<proteinExistence type="inferred from homology"/>
<evidence type="ECO:0000256" key="13">
    <source>
        <dbReference type="SAM" id="SignalP"/>
    </source>
</evidence>
<evidence type="ECO:0000256" key="6">
    <source>
        <dbReference type="ARBA" id="ARBA00012865"/>
    </source>
</evidence>
<evidence type="ECO:0000256" key="1">
    <source>
        <dbReference type="ARBA" id="ARBA00001526"/>
    </source>
</evidence>
<keyword evidence="9" id="KW-0574">Periplasm</keyword>
<evidence type="ECO:0000256" key="4">
    <source>
        <dbReference type="ARBA" id="ARBA00005250"/>
    </source>
</evidence>
<dbReference type="PROSITE" id="PS00743">
    <property type="entry name" value="BETA_LACTAMASE_B_1"/>
    <property type="match status" value="1"/>
</dbReference>
<dbReference type="SUPFAM" id="SSF56281">
    <property type="entry name" value="Metallo-hydrolase/oxidoreductase"/>
    <property type="match status" value="1"/>
</dbReference>
<dbReference type="InterPro" id="IPR001018">
    <property type="entry name" value="Beta-lactamase_class-B_CS"/>
</dbReference>
<feature type="chain" id="PRO_5020344534" description="beta-lactamase" evidence="13">
    <location>
        <begin position="30"/>
        <end position="298"/>
    </location>
</feature>
<keyword evidence="10 15" id="KW-0378">Hydrolase</keyword>
<keyword evidence="7" id="KW-0479">Metal-binding</keyword>
<dbReference type="EC" id="3.5.2.6" evidence="6"/>
<evidence type="ECO:0000256" key="9">
    <source>
        <dbReference type="ARBA" id="ARBA00022764"/>
    </source>
</evidence>
<comment type="subunit">
    <text evidence="5">Monomer.</text>
</comment>
<keyword evidence="11" id="KW-0862">Zinc</keyword>
<dbReference type="PANTHER" id="PTHR42951:SF4">
    <property type="entry name" value="ACYL-COENZYME A THIOESTERASE MBLAC2"/>
    <property type="match status" value="1"/>
</dbReference>
<dbReference type="InterPro" id="IPR001279">
    <property type="entry name" value="Metallo-B-lactamas"/>
</dbReference>
<comment type="caution">
    <text evidence="15">The sequence shown here is derived from an EMBL/GenBank/DDBJ whole genome shotgun (WGS) entry which is preliminary data.</text>
</comment>
<dbReference type="CDD" id="cd16282">
    <property type="entry name" value="metallo-hydrolase-like_MBL-fold"/>
    <property type="match status" value="1"/>
</dbReference>
<feature type="signal peptide" evidence="13">
    <location>
        <begin position="1"/>
        <end position="29"/>
    </location>
</feature>
<keyword evidence="8 13" id="KW-0732">Signal</keyword>
<comment type="similarity">
    <text evidence="4">Belongs to the metallo-beta-lactamase superfamily. Class-B beta-lactamase family.</text>
</comment>
<evidence type="ECO:0000256" key="10">
    <source>
        <dbReference type="ARBA" id="ARBA00022801"/>
    </source>
</evidence>
<evidence type="ECO:0000256" key="12">
    <source>
        <dbReference type="ARBA" id="ARBA00023251"/>
    </source>
</evidence>
<protein>
    <recommendedName>
        <fullName evidence="6">beta-lactamase</fullName>
        <ecNumber evidence="6">3.5.2.6</ecNumber>
    </recommendedName>
</protein>
<dbReference type="AlphaFoldDB" id="A0A4V6NM64"/>
<evidence type="ECO:0000259" key="14">
    <source>
        <dbReference type="SMART" id="SM00849"/>
    </source>
</evidence>
<dbReference type="InterPro" id="IPR050855">
    <property type="entry name" value="NDM-1-like"/>
</dbReference>
<evidence type="ECO:0000256" key="11">
    <source>
        <dbReference type="ARBA" id="ARBA00022833"/>
    </source>
</evidence>
<feature type="domain" description="Metallo-beta-lactamase" evidence="14">
    <location>
        <begin position="57"/>
        <end position="229"/>
    </location>
</feature>
<evidence type="ECO:0000256" key="7">
    <source>
        <dbReference type="ARBA" id="ARBA00022723"/>
    </source>
</evidence>
<dbReference type="Proteomes" id="UP000294832">
    <property type="component" value="Unassembled WGS sequence"/>
</dbReference>
<gene>
    <name evidence="15" type="ORF">EDC91_14113</name>
</gene>
<name>A0A4V6NM64_9GAMM</name>
<keyword evidence="16" id="KW-1185">Reference proteome</keyword>
<dbReference type="Pfam" id="PF00753">
    <property type="entry name" value="Lactamase_B"/>
    <property type="match status" value="1"/>
</dbReference>
<comment type="cofactor">
    <cofactor evidence="2">
        <name>Zn(2+)</name>
        <dbReference type="ChEBI" id="CHEBI:29105"/>
    </cofactor>
</comment>
<dbReference type="EMBL" id="SLWF01000041">
    <property type="protein sequence ID" value="TCN78102.1"/>
    <property type="molecule type" value="Genomic_DNA"/>
</dbReference>
<evidence type="ECO:0000313" key="16">
    <source>
        <dbReference type="Proteomes" id="UP000294832"/>
    </source>
</evidence>
<dbReference type="SMART" id="SM00849">
    <property type="entry name" value="Lactamase_B"/>
    <property type="match status" value="1"/>
</dbReference>
<organism evidence="15 16">
    <name type="scientific">Shewanella fodinae</name>
    <dbReference type="NCBI Taxonomy" id="552357"/>
    <lineage>
        <taxon>Bacteria</taxon>
        <taxon>Pseudomonadati</taxon>
        <taxon>Pseudomonadota</taxon>
        <taxon>Gammaproteobacteria</taxon>
        <taxon>Alteromonadales</taxon>
        <taxon>Shewanellaceae</taxon>
        <taxon>Shewanella</taxon>
    </lineage>
</organism>
<evidence type="ECO:0000313" key="15">
    <source>
        <dbReference type="EMBL" id="TCN78102.1"/>
    </source>
</evidence>
<dbReference type="InterPro" id="IPR036866">
    <property type="entry name" value="RibonucZ/Hydroxyglut_hydro"/>
</dbReference>
<dbReference type="RefSeq" id="WP_165900179.1">
    <property type="nucleotide sequence ID" value="NZ_SLWF01000041.1"/>
</dbReference>
<dbReference type="GO" id="GO:0008270">
    <property type="term" value="F:zinc ion binding"/>
    <property type="evidence" value="ECO:0007669"/>
    <property type="project" value="InterPro"/>
</dbReference>
<evidence type="ECO:0000256" key="2">
    <source>
        <dbReference type="ARBA" id="ARBA00001947"/>
    </source>
</evidence>
<evidence type="ECO:0000256" key="3">
    <source>
        <dbReference type="ARBA" id="ARBA00004418"/>
    </source>
</evidence>
<dbReference type="GO" id="GO:0046677">
    <property type="term" value="P:response to antibiotic"/>
    <property type="evidence" value="ECO:0007669"/>
    <property type="project" value="UniProtKB-KW"/>
</dbReference>
<dbReference type="GO" id="GO:0042597">
    <property type="term" value="C:periplasmic space"/>
    <property type="evidence" value="ECO:0007669"/>
    <property type="project" value="UniProtKB-SubCell"/>
</dbReference>
<dbReference type="GO" id="GO:0017001">
    <property type="term" value="P:antibiotic catabolic process"/>
    <property type="evidence" value="ECO:0007669"/>
    <property type="project" value="InterPro"/>
</dbReference>
<reference evidence="15 16" key="1">
    <citation type="submission" date="2019-03" db="EMBL/GenBank/DDBJ databases">
        <title>Freshwater and sediment microbial communities from various areas in North America, analyzing microbe dynamics in response to fracking.</title>
        <authorList>
            <person name="Lamendella R."/>
        </authorList>
    </citation>
    <scope>NUCLEOTIDE SEQUENCE [LARGE SCALE GENOMIC DNA]</scope>
    <source>
        <strain evidence="15 16">74A</strain>
    </source>
</reference>
<evidence type="ECO:0000256" key="8">
    <source>
        <dbReference type="ARBA" id="ARBA00022729"/>
    </source>
</evidence>
<sequence>MTSRQPTSVVQFLGYVFLATLLLMPATFAADSKDAFANATIKVIELTPGRYMLEGAGGNVGVSVGQDGILLIDDQYAPMADKIMAALQPLRAGAPSCVINSHFHADHTGGNLFFAEHGAAIVAQTNVRTRLVEQQVPAKSLPILTFDQELAIHFNGQNMRLLHLGPAHTDGDAIVLWQDGKVLHTGDLFFKDRFPFIDLEHGGSVLGYRDAVAKMLELTVDDTKIIPGHGTLASRADLLRFKHMLDDCINWMQDGKAANKTLAEMLATPLPKRWQDWGWSFIPKERWIRTLYDGVPAH</sequence>
<comment type="catalytic activity">
    <reaction evidence="1">
        <text>a beta-lactam + H2O = a substituted beta-amino acid</text>
        <dbReference type="Rhea" id="RHEA:20401"/>
        <dbReference type="ChEBI" id="CHEBI:15377"/>
        <dbReference type="ChEBI" id="CHEBI:35627"/>
        <dbReference type="ChEBI" id="CHEBI:140347"/>
        <dbReference type="EC" id="3.5.2.6"/>
    </reaction>
</comment>
<accession>A0A4V6NM64</accession>
<dbReference type="Gene3D" id="3.60.15.10">
    <property type="entry name" value="Ribonuclease Z/Hydroxyacylglutathione hydrolase-like"/>
    <property type="match status" value="1"/>
</dbReference>
<dbReference type="GO" id="GO:0008800">
    <property type="term" value="F:beta-lactamase activity"/>
    <property type="evidence" value="ECO:0007669"/>
    <property type="project" value="UniProtKB-EC"/>
</dbReference>
<keyword evidence="12" id="KW-0046">Antibiotic resistance</keyword>
<dbReference type="PANTHER" id="PTHR42951">
    <property type="entry name" value="METALLO-BETA-LACTAMASE DOMAIN-CONTAINING"/>
    <property type="match status" value="1"/>
</dbReference>